<keyword evidence="2" id="KW-1185">Reference proteome</keyword>
<name>A0A8J5WDS8_ZIZPA</name>
<sequence length="243" mass="27787">MASRGNNEDSISGGIFLFFVVWYWLKISASWEEDECRAPILPARVAQYDELGIVIPLKLTCKLLSILDKIFLSISYGVLVHTQHGNTEDESPTTSSVILKFDLIYIPTLENRTEIEDSSDIYLLPMHEFRIPYRALLDGAQRFDSVVRSTSDVVRYTLFKEDSLNLFQTVSIQLSFLWNAFLKFLRTNKIKILDHTCAVFGMLTGNQNGVPVQRRIHLDPEQNSSSRAELHKRSIAQMKVGNR</sequence>
<proteinExistence type="predicted"/>
<gene>
    <name evidence="1" type="ORF">GUJ93_ZPchr0011g28660</name>
</gene>
<protein>
    <submittedName>
        <fullName evidence="1">Uncharacterized protein</fullName>
    </submittedName>
</protein>
<dbReference type="Proteomes" id="UP000729402">
    <property type="component" value="Unassembled WGS sequence"/>
</dbReference>
<reference evidence="1" key="1">
    <citation type="journal article" date="2021" name="bioRxiv">
        <title>Whole Genome Assembly and Annotation of Northern Wild Rice, Zizania palustris L., Supports a Whole Genome Duplication in the Zizania Genus.</title>
        <authorList>
            <person name="Haas M."/>
            <person name="Kono T."/>
            <person name="Macchietto M."/>
            <person name="Millas R."/>
            <person name="McGilp L."/>
            <person name="Shao M."/>
            <person name="Duquette J."/>
            <person name="Hirsch C.N."/>
            <person name="Kimball J."/>
        </authorList>
    </citation>
    <scope>NUCLEOTIDE SEQUENCE</scope>
    <source>
        <tissue evidence="1">Fresh leaf tissue</tissue>
    </source>
</reference>
<evidence type="ECO:0000313" key="1">
    <source>
        <dbReference type="EMBL" id="KAG8088935.1"/>
    </source>
</evidence>
<feature type="non-terminal residue" evidence="1">
    <location>
        <position position="243"/>
    </location>
</feature>
<accession>A0A8J5WDS8</accession>
<evidence type="ECO:0000313" key="2">
    <source>
        <dbReference type="Proteomes" id="UP000729402"/>
    </source>
</evidence>
<comment type="caution">
    <text evidence="1">The sequence shown here is derived from an EMBL/GenBank/DDBJ whole genome shotgun (WGS) entry which is preliminary data.</text>
</comment>
<dbReference type="AlphaFoldDB" id="A0A8J5WDS8"/>
<organism evidence="1 2">
    <name type="scientific">Zizania palustris</name>
    <name type="common">Northern wild rice</name>
    <dbReference type="NCBI Taxonomy" id="103762"/>
    <lineage>
        <taxon>Eukaryota</taxon>
        <taxon>Viridiplantae</taxon>
        <taxon>Streptophyta</taxon>
        <taxon>Embryophyta</taxon>
        <taxon>Tracheophyta</taxon>
        <taxon>Spermatophyta</taxon>
        <taxon>Magnoliopsida</taxon>
        <taxon>Liliopsida</taxon>
        <taxon>Poales</taxon>
        <taxon>Poaceae</taxon>
        <taxon>BOP clade</taxon>
        <taxon>Oryzoideae</taxon>
        <taxon>Oryzeae</taxon>
        <taxon>Zizaniinae</taxon>
        <taxon>Zizania</taxon>
    </lineage>
</organism>
<dbReference type="EMBL" id="JAAALK010000081">
    <property type="protein sequence ID" value="KAG8088935.1"/>
    <property type="molecule type" value="Genomic_DNA"/>
</dbReference>
<reference evidence="1" key="2">
    <citation type="submission" date="2021-02" db="EMBL/GenBank/DDBJ databases">
        <authorList>
            <person name="Kimball J.A."/>
            <person name="Haas M.W."/>
            <person name="Macchietto M."/>
            <person name="Kono T."/>
            <person name="Duquette J."/>
            <person name="Shao M."/>
        </authorList>
    </citation>
    <scope>NUCLEOTIDE SEQUENCE</scope>
    <source>
        <tissue evidence="1">Fresh leaf tissue</tissue>
    </source>
</reference>
<dbReference type="OrthoDB" id="273452at2759"/>